<dbReference type="InterPro" id="IPR025101">
    <property type="entry name" value="DUF4012"/>
</dbReference>
<name>A0A7Y9Z7U0_9MICO</name>
<comment type="caution">
    <text evidence="3">The sequence shown here is derived from an EMBL/GenBank/DDBJ whole genome shotgun (WGS) entry which is preliminary data.</text>
</comment>
<protein>
    <recommendedName>
        <fullName evidence="5">DUF4012 domain-containing protein</fullName>
    </recommendedName>
</protein>
<gene>
    <name evidence="3" type="ORF">BKA03_000566</name>
</gene>
<keyword evidence="2" id="KW-0812">Transmembrane</keyword>
<dbReference type="RefSeq" id="WP_179397675.1">
    <property type="nucleotide sequence ID" value="NZ_BBRC01000025.1"/>
</dbReference>
<organism evidence="3 4">
    <name type="scientific">Demequina lutea</name>
    <dbReference type="NCBI Taxonomy" id="431489"/>
    <lineage>
        <taxon>Bacteria</taxon>
        <taxon>Bacillati</taxon>
        <taxon>Actinomycetota</taxon>
        <taxon>Actinomycetes</taxon>
        <taxon>Micrococcales</taxon>
        <taxon>Demequinaceae</taxon>
        <taxon>Demequina</taxon>
    </lineage>
</organism>
<dbReference type="EMBL" id="JACBZO010000001">
    <property type="protein sequence ID" value="NYI40447.1"/>
    <property type="molecule type" value="Genomic_DNA"/>
</dbReference>
<evidence type="ECO:0008006" key="5">
    <source>
        <dbReference type="Google" id="ProtNLM"/>
    </source>
</evidence>
<reference evidence="3 4" key="1">
    <citation type="submission" date="2020-07" db="EMBL/GenBank/DDBJ databases">
        <title>Sequencing the genomes of 1000 actinobacteria strains.</title>
        <authorList>
            <person name="Klenk H.-P."/>
        </authorList>
    </citation>
    <scope>NUCLEOTIDE SEQUENCE [LARGE SCALE GENOMIC DNA]</scope>
    <source>
        <strain evidence="3 4">DSM 19970</strain>
    </source>
</reference>
<feature type="transmembrane region" description="Helical" evidence="2">
    <location>
        <begin position="44"/>
        <end position="66"/>
    </location>
</feature>
<feature type="compositionally biased region" description="Basic residues" evidence="1">
    <location>
        <begin position="23"/>
        <end position="32"/>
    </location>
</feature>
<dbReference type="AlphaFoldDB" id="A0A7Y9Z7U0"/>
<keyword evidence="4" id="KW-1185">Reference proteome</keyword>
<evidence type="ECO:0000256" key="1">
    <source>
        <dbReference type="SAM" id="MobiDB-lite"/>
    </source>
</evidence>
<keyword evidence="2" id="KW-1133">Transmembrane helix</keyword>
<dbReference type="Pfam" id="PF13196">
    <property type="entry name" value="DUF4012"/>
    <property type="match status" value="1"/>
</dbReference>
<feature type="compositionally biased region" description="Basic and acidic residues" evidence="1">
    <location>
        <begin position="9"/>
        <end position="22"/>
    </location>
</feature>
<feature type="region of interest" description="Disordered" evidence="1">
    <location>
        <begin position="1"/>
        <end position="35"/>
    </location>
</feature>
<keyword evidence="2" id="KW-0472">Membrane</keyword>
<accession>A0A7Y9Z7U0</accession>
<evidence type="ECO:0000313" key="3">
    <source>
        <dbReference type="EMBL" id="NYI40447.1"/>
    </source>
</evidence>
<dbReference type="Proteomes" id="UP000547973">
    <property type="component" value="Unassembled WGS sequence"/>
</dbReference>
<evidence type="ECO:0000256" key="2">
    <source>
        <dbReference type="SAM" id="Phobius"/>
    </source>
</evidence>
<sequence length="617" mass="66302">MATQEWEDGVLRVDDEPVPGDRRRARHGRHWSGKGLRGRDVRRLVGLCLVGLVSAVAVGTLTTFGLQVLAAKDAADHVQASIQPAKDALKARDAEKITEVLTQISAASAAFDEYTHGPLWDLAAKVPWVKSQVVPLMAAGSAMGELNTQVIEPLSRQNLSLIQKFPIKDGRIDPYVAQPFVPILADAQTVITEQDAKLGAVDLTGTTGKISSGFIKLRDNLTQVLPSLTTANNVLPMVPQLLAAGTERTYLVMVQNNAEIRATGGIGGALIEVHVTDGKISMGEYRSLGDLTHSTVLPETDEELALFGGSMTYFGQDMNYTPEFPRIAEIASAFWARDFGDVPSGVISIDPVALQYILAKIQPVTIEGLTFKGSNIADTLLRDSYLTFPDSANQDRFFGLAASSLFSQAMKGDVDIKGVIKGIKERRIMAWSPAADETAVFDALHVDGTFLGHGDTVGLFINDRTGAKLGYYVDAKATLAFSQCAAGKPTELTVNYDLNFNFSGEMAALPDYVAGGFYFSDAPRGDFAAYVFMYAPLGAQVTDFKVNGESTAFEILPHDGRSVLKYRIQISPGESVSLTYTLTGDISANVTPVVTPLSTPDVYTKWVDTTGLTCGPG</sequence>
<proteinExistence type="predicted"/>
<evidence type="ECO:0000313" key="4">
    <source>
        <dbReference type="Proteomes" id="UP000547973"/>
    </source>
</evidence>